<name>A0A2G5UZL3_9PELO</name>
<feature type="transmembrane region" description="Helical" evidence="6">
    <location>
        <begin position="280"/>
        <end position="303"/>
    </location>
</feature>
<keyword evidence="4 6" id="KW-0472">Membrane</keyword>
<gene>
    <name evidence="8" type="primary">Cnig_chr_II.g5154</name>
    <name evidence="8" type="ORF">B9Z55_005154</name>
</gene>
<evidence type="ECO:0000259" key="7">
    <source>
        <dbReference type="PROSITE" id="PS50262"/>
    </source>
</evidence>
<evidence type="ECO:0000256" key="2">
    <source>
        <dbReference type="ARBA" id="ARBA00022692"/>
    </source>
</evidence>
<dbReference type="AlphaFoldDB" id="A0A2G5UZL3"/>
<dbReference type="OrthoDB" id="5855692at2759"/>
<evidence type="ECO:0000256" key="5">
    <source>
        <dbReference type="ARBA" id="ARBA00037994"/>
    </source>
</evidence>
<reference evidence="9" key="1">
    <citation type="submission" date="2017-10" db="EMBL/GenBank/DDBJ databases">
        <title>Rapid genome shrinkage in a self-fertile nematode reveals novel sperm competition proteins.</title>
        <authorList>
            <person name="Yin D."/>
            <person name="Schwarz E.M."/>
            <person name="Thomas C.G."/>
            <person name="Felde R.L."/>
            <person name="Korf I.F."/>
            <person name="Cutter A.D."/>
            <person name="Schartner C.M."/>
            <person name="Ralston E.J."/>
            <person name="Meyer B.J."/>
            <person name="Haag E.S."/>
        </authorList>
    </citation>
    <scope>NUCLEOTIDE SEQUENCE [LARGE SCALE GENOMIC DNA]</scope>
    <source>
        <strain evidence="9">JU1422</strain>
    </source>
</reference>
<evidence type="ECO:0000256" key="3">
    <source>
        <dbReference type="ARBA" id="ARBA00022989"/>
    </source>
</evidence>
<evidence type="ECO:0000256" key="1">
    <source>
        <dbReference type="ARBA" id="ARBA00004141"/>
    </source>
</evidence>
<comment type="subcellular location">
    <subcellularLocation>
        <location evidence="1">Membrane</location>
        <topology evidence="1">Multi-pass membrane protein</topology>
    </subcellularLocation>
</comment>
<proteinExistence type="inferred from homology"/>
<feature type="domain" description="G-protein coupled receptors family 1 profile" evidence="7">
    <location>
        <begin position="29"/>
        <end position="302"/>
    </location>
</feature>
<dbReference type="Gene3D" id="1.20.1070.10">
    <property type="entry name" value="Rhodopsin 7-helix transmembrane proteins"/>
    <property type="match status" value="1"/>
</dbReference>
<dbReference type="PANTHER" id="PTHR31582">
    <property type="entry name" value="SERPENTINE RECEPTOR, CLASS A (ALPHA)-RELATED-RELATED"/>
    <property type="match status" value="1"/>
</dbReference>
<feature type="transmembrane region" description="Helical" evidence="6">
    <location>
        <begin position="26"/>
        <end position="45"/>
    </location>
</feature>
<organism evidence="8 9">
    <name type="scientific">Caenorhabditis nigoni</name>
    <dbReference type="NCBI Taxonomy" id="1611254"/>
    <lineage>
        <taxon>Eukaryota</taxon>
        <taxon>Metazoa</taxon>
        <taxon>Ecdysozoa</taxon>
        <taxon>Nematoda</taxon>
        <taxon>Chromadorea</taxon>
        <taxon>Rhabditida</taxon>
        <taxon>Rhabditina</taxon>
        <taxon>Rhabditomorpha</taxon>
        <taxon>Rhabditoidea</taxon>
        <taxon>Rhabditidae</taxon>
        <taxon>Peloderinae</taxon>
        <taxon>Caenorhabditis</taxon>
    </lineage>
</organism>
<comment type="caution">
    <text evidence="8">The sequence shown here is derived from an EMBL/GenBank/DDBJ whole genome shotgun (WGS) entry which is preliminary data.</text>
</comment>
<dbReference type="GO" id="GO:0016020">
    <property type="term" value="C:membrane"/>
    <property type="evidence" value="ECO:0007669"/>
    <property type="project" value="UniProtKB-SubCell"/>
</dbReference>
<dbReference type="PANTHER" id="PTHR31582:SF2">
    <property type="entry name" value="G-PROTEIN COUPLED RECEPTORS FAMILY 1 PROFILE DOMAIN-CONTAINING PROTEIN-RELATED"/>
    <property type="match status" value="1"/>
</dbReference>
<dbReference type="EMBL" id="PDUG01000002">
    <property type="protein sequence ID" value="PIC44968.1"/>
    <property type="molecule type" value="Genomic_DNA"/>
</dbReference>
<keyword evidence="3 6" id="KW-1133">Transmembrane helix</keyword>
<evidence type="ECO:0000256" key="4">
    <source>
        <dbReference type="ARBA" id="ARBA00023136"/>
    </source>
</evidence>
<dbReference type="STRING" id="1611254.A0A2G5UZL3"/>
<feature type="transmembrane region" description="Helical" evidence="6">
    <location>
        <begin position="149"/>
        <end position="178"/>
    </location>
</feature>
<dbReference type="Proteomes" id="UP000230233">
    <property type="component" value="Chromosome II"/>
</dbReference>
<keyword evidence="2 6" id="KW-0812">Transmembrane</keyword>
<sequence length="339" mass="39416">MNKTAEQLDKEICAPDGLHKALTSPIMKINFIFIISVIITSYVFSYKALRTLLKHNIFSNCTRIILFVCSINSIVHQTTMMEIRVRQIFRSIVWDQDPCHILFHSSECVLDLYFYYITNYFSTYSVFSLTLDIFISYKFPVFYLSNEYTISIILLVIQFILAVGTHLFGFLGVPLAGYVPMCTYPPKLTSNFDLINEFRTFVMVLCIGITLVILYFSVKTERIIHQRSYDTRARYTAFENMTTSKSVCILIVIQFLCIMISSFGVTIIRKFEVIIPQEIYHTIVPFLPGVTYANLCLPVVIYYRTIQAIRRRKTRIVTITSAPADVESHIKWLNETWRM</sequence>
<feature type="transmembrane region" description="Helical" evidence="6">
    <location>
        <begin position="113"/>
        <end position="137"/>
    </location>
</feature>
<evidence type="ECO:0000313" key="8">
    <source>
        <dbReference type="EMBL" id="PIC44968.1"/>
    </source>
</evidence>
<dbReference type="PROSITE" id="PS50262">
    <property type="entry name" value="G_PROTEIN_RECEP_F1_2"/>
    <property type="match status" value="1"/>
</dbReference>
<dbReference type="GO" id="GO:0007606">
    <property type="term" value="P:sensory perception of chemical stimulus"/>
    <property type="evidence" value="ECO:0007669"/>
    <property type="project" value="InterPro"/>
</dbReference>
<evidence type="ECO:0000256" key="6">
    <source>
        <dbReference type="SAM" id="Phobius"/>
    </source>
</evidence>
<dbReference type="InterPro" id="IPR000344">
    <property type="entry name" value="7TM_GPCR_serpentine_rcpt_Sra"/>
</dbReference>
<evidence type="ECO:0000313" key="9">
    <source>
        <dbReference type="Proteomes" id="UP000230233"/>
    </source>
</evidence>
<feature type="transmembrane region" description="Helical" evidence="6">
    <location>
        <begin position="198"/>
        <end position="218"/>
    </location>
</feature>
<dbReference type="GO" id="GO:0004930">
    <property type="term" value="F:G protein-coupled receptor activity"/>
    <property type="evidence" value="ECO:0007669"/>
    <property type="project" value="InterPro"/>
</dbReference>
<accession>A0A2G5UZL3</accession>
<dbReference type="Pfam" id="PF02117">
    <property type="entry name" value="7TM_GPCR_Sra"/>
    <property type="match status" value="1"/>
</dbReference>
<dbReference type="PRINTS" id="PR00697">
    <property type="entry name" value="TMPROTEINSRA"/>
</dbReference>
<dbReference type="SUPFAM" id="SSF81321">
    <property type="entry name" value="Family A G protein-coupled receptor-like"/>
    <property type="match status" value="1"/>
</dbReference>
<feature type="transmembrane region" description="Helical" evidence="6">
    <location>
        <begin position="247"/>
        <end position="268"/>
    </location>
</feature>
<comment type="similarity">
    <text evidence="5">Belongs to the nematode receptor-like protein sra family.</text>
</comment>
<dbReference type="InterPro" id="IPR017452">
    <property type="entry name" value="GPCR_Rhodpsn_7TM"/>
</dbReference>
<keyword evidence="9" id="KW-1185">Reference proteome</keyword>
<protein>
    <recommendedName>
        <fullName evidence="7">G-protein coupled receptors family 1 profile domain-containing protein</fullName>
    </recommendedName>
</protein>